<accession>A0AAW1BMS0</accession>
<sequence>MRSWPDRLLIHHFQAGLDSDIRRACAVRGVVGRLVDWFKAAMELEFGLRDRPDVRADRPPARRAPDRSGEGSTQAVPGTTRPKPVFRCFRCNRPGHRAAECGITDLTELTGTPTAIGRPGVTPKRTAEKSRVASQTAQTSFQQLPGDTTPVLHEYEEEGQVEDPMVVYGYDVVPLPDCVSPDPPLHRSEGWFARAGQVWRSVKQALDQATQLIGFVYACYVISVFMEEEDSSKY</sequence>
<feature type="domain" description="CCHC-type" evidence="3">
    <location>
        <begin position="87"/>
        <end position="101"/>
    </location>
</feature>
<evidence type="ECO:0000256" key="2">
    <source>
        <dbReference type="SAM" id="MobiDB-lite"/>
    </source>
</evidence>
<protein>
    <submittedName>
        <fullName evidence="4">RTL1: Retrotransposon-like 1</fullName>
    </submittedName>
</protein>
<keyword evidence="1" id="KW-0863">Zinc-finger</keyword>
<evidence type="ECO:0000313" key="5">
    <source>
        <dbReference type="Proteomes" id="UP001474421"/>
    </source>
</evidence>
<dbReference type="GO" id="GO:0008270">
    <property type="term" value="F:zinc ion binding"/>
    <property type="evidence" value="ECO:0007669"/>
    <property type="project" value="UniProtKB-KW"/>
</dbReference>
<gene>
    <name evidence="4" type="ORF">NXF25_008095</name>
</gene>
<reference evidence="4 5" key="1">
    <citation type="journal article" date="2024" name="Proc. Natl. Acad. Sci. U.S.A.">
        <title>The genetic regulatory architecture and epigenomic basis for age-related changes in rattlesnake venom.</title>
        <authorList>
            <person name="Hogan M.P."/>
            <person name="Holding M.L."/>
            <person name="Nystrom G.S."/>
            <person name="Colston T.J."/>
            <person name="Bartlett D.A."/>
            <person name="Mason A.J."/>
            <person name="Ellsworth S.A."/>
            <person name="Rautsaw R.M."/>
            <person name="Lawrence K.C."/>
            <person name="Strickland J.L."/>
            <person name="He B."/>
            <person name="Fraser P."/>
            <person name="Margres M.J."/>
            <person name="Gilbert D.M."/>
            <person name="Gibbs H.L."/>
            <person name="Parkinson C.L."/>
            <person name="Rokyta D.R."/>
        </authorList>
    </citation>
    <scope>NUCLEOTIDE SEQUENCE [LARGE SCALE GENOMIC DNA]</scope>
    <source>
        <strain evidence="4">DRR0105</strain>
    </source>
</reference>
<name>A0AAW1BMS0_CROAD</name>
<evidence type="ECO:0000259" key="3">
    <source>
        <dbReference type="PROSITE" id="PS50158"/>
    </source>
</evidence>
<dbReference type="AlphaFoldDB" id="A0AAW1BMS0"/>
<keyword evidence="1" id="KW-0479">Metal-binding</keyword>
<dbReference type="PROSITE" id="PS50158">
    <property type="entry name" value="ZF_CCHC"/>
    <property type="match status" value="1"/>
</dbReference>
<keyword evidence="1" id="KW-0862">Zinc</keyword>
<feature type="compositionally biased region" description="Basic and acidic residues" evidence="2">
    <location>
        <begin position="52"/>
        <end position="69"/>
    </location>
</feature>
<organism evidence="4 5">
    <name type="scientific">Crotalus adamanteus</name>
    <name type="common">Eastern diamondback rattlesnake</name>
    <dbReference type="NCBI Taxonomy" id="8729"/>
    <lineage>
        <taxon>Eukaryota</taxon>
        <taxon>Metazoa</taxon>
        <taxon>Chordata</taxon>
        <taxon>Craniata</taxon>
        <taxon>Vertebrata</taxon>
        <taxon>Euteleostomi</taxon>
        <taxon>Lepidosauria</taxon>
        <taxon>Squamata</taxon>
        <taxon>Bifurcata</taxon>
        <taxon>Unidentata</taxon>
        <taxon>Episquamata</taxon>
        <taxon>Toxicofera</taxon>
        <taxon>Serpentes</taxon>
        <taxon>Colubroidea</taxon>
        <taxon>Viperidae</taxon>
        <taxon>Crotalinae</taxon>
        <taxon>Crotalus</taxon>
    </lineage>
</organism>
<evidence type="ECO:0000256" key="1">
    <source>
        <dbReference type="PROSITE-ProRule" id="PRU00047"/>
    </source>
</evidence>
<keyword evidence="5" id="KW-1185">Reference proteome</keyword>
<dbReference type="InterPro" id="IPR001878">
    <property type="entry name" value="Znf_CCHC"/>
</dbReference>
<evidence type="ECO:0000313" key="4">
    <source>
        <dbReference type="EMBL" id="KAK9403268.1"/>
    </source>
</evidence>
<feature type="region of interest" description="Disordered" evidence="2">
    <location>
        <begin position="52"/>
        <end position="81"/>
    </location>
</feature>
<dbReference type="Proteomes" id="UP001474421">
    <property type="component" value="Unassembled WGS sequence"/>
</dbReference>
<proteinExistence type="predicted"/>
<dbReference type="Pfam" id="PF00098">
    <property type="entry name" value="zf-CCHC"/>
    <property type="match status" value="1"/>
</dbReference>
<dbReference type="EMBL" id="JAOTOJ010000003">
    <property type="protein sequence ID" value="KAK9403268.1"/>
    <property type="molecule type" value="Genomic_DNA"/>
</dbReference>
<comment type="caution">
    <text evidence="4">The sequence shown here is derived from an EMBL/GenBank/DDBJ whole genome shotgun (WGS) entry which is preliminary data.</text>
</comment>
<dbReference type="GO" id="GO:0003676">
    <property type="term" value="F:nucleic acid binding"/>
    <property type="evidence" value="ECO:0007669"/>
    <property type="project" value="InterPro"/>
</dbReference>